<evidence type="ECO:0000313" key="3">
    <source>
        <dbReference type="WBParaSite" id="L893_g26451.t1"/>
    </source>
</evidence>
<name>A0A1I7ZHI8_9BILA</name>
<accession>A0A1I7ZHI8</accession>
<protein>
    <submittedName>
        <fullName evidence="3">Uncharacterized protein</fullName>
    </submittedName>
</protein>
<dbReference type="AlphaFoldDB" id="A0A1I7ZHI8"/>
<keyword evidence="2" id="KW-1185">Reference proteome</keyword>
<reference evidence="3" key="1">
    <citation type="submission" date="2016-11" db="UniProtKB">
        <authorList>
            <consortium name="WormBaseParasite"/>
        </authorList>
    </citation>
    <scope>IDENTIFICATION</scope>
</reference>
<evidence type="ECO:0000313" key="2">
    <source>
        <dbReference type="Proteomes" id="UP000095287"/>
    </source>
</evidence>
<organism evidence="2 3">
    <name type="scientific">Steinernema glaseri</name>
    <dbReference type="NCBI Taxonomy" id="37863"/>
    <lineage>
        <taxon>Eukaryota</taxon>
        <taxon>Metazoa</taxon>
        <taxon>Ecdysozoa</taxon>
        <taxon>Nematoda</taxon>
        <taxon>Chromadorea</taxon>
        <taxon>Rhabditida</taxon>
        <taxon>Tylenchina</taxon>
        <taxon>Panagrolaimomorpha</taxon>
        <taxon>Strongyloidoidea</taxon>
        <taxon>Steinernematidae</taxon>
        <taxon>Steinernema</taxon>
    </lineage>
</organism>
<evidence type="ECO:0000256" key="1">
    <source>
        <dbReference type="SAM" id="MobiDB-lite"/>
    </source>
</evidence>
<proteinExistence type="predicted"/>
<dbReference type="WBParaSite" id="L893_g26451.t1">
    <property type="protein sequence ID" value="L893_g26451.t1"/>
    <property type="gene ID" value="L893_g26451"/>
</dbReference>
<sequence>MDTINQEQQLNESFRSEIRKSVLTPNAARAIPIPPKPSVPAWQRSSGPSQSEGFRTPPCEENGEEPNHKEESDEEVATAMNKTSEV</sequence>
<dbReference type="Proteomes" id="UP000095287">
    <property type="component" value="Unplaced"/>
</dbReference>
<feature type="region of interest" description="Disordered" evidence="1">
    <location>
        <begin position="23"/>
        <end position="86"/>
    </location>
</feature>
<feature type="compositionally biased region" description="Polar residues" evidence="1">
    <location>
        <begin position="43"/>
        <end position="53"/>
    </location>
</feature>